<dbReference type="Pfam" id="PF18371">
    <property type="entry name" value="FAD_SOX"/>
    <property type="match status" value="1"/>
</dbReference>
<dbReference type="Pfam" id="PF04777">
    <property type="entry name" value="Evr1_Alr"/>
    <property type="match status" value="1"/>
</dbReference>
<feature type="non-terminal residue" evidence="9">
    <location>
        <position position="1"/>
    </location>
</feature>
<organism evidence="9 10">
    <name type="scientific">Goodea atripinnis</name>
    <dbReference type="NCBI Taxonomy" id="208336"/>
    <lineage>
        <taxon>Eukaryota</taxon>
        <taxon>Metazoa</taxon>
        <taxon>Chordata</taxon>
        <taxon>Craniata</taxon>
        <taxon>Vertebrata</taxon>
        <taxon>Euteleostomi</taxon>
        <taxon>Actinopterygii</taxon>
        <taxon>Neopterygii</taxon>
        <taxon>Teleostei</taxon>
        <taxon>Neoteleostei</taxon>
        <taxon>Acanthomorphata</taxon>
        <taxon>Ovalentaria</taxon>
        <taxon>Atherinomorphae</taxon>
        <taxon>Cyprinodontiformes</taxon>
        <taxon>Goodeidae</taxon>
        <taxon>Goodea</taxon>
    </lineage>
</organism>
<keyword evidence="5 7" id="KW-0560">Oxidoreductase</keyword>
<dbReference type="Gene3D" id="1.20.120.1960">
    <property type="entry name" value="QSOX sulfhydryl oxidase domain"/>
    <property type="match status" value="1"/>
</dbReference>
<dbReference type="PANTHER" id="PTHR22897:SF6">
    <property type="entry name" value="SULFHYDRYL OXIDASE 1"/>
    <property type="match status" value="1"/>
</dbReference>
<dbReference type="EC" id="1.8.3.2" evidence="7"/>
<feature type="domain" description="ERV/ALR sulfhydryl oxidase" evidence="8">
    <location>
        <begin position="59"/>
        <end position="160"/>
    </location>
</feature>
<evidence type="ECO:0000313" key="10">
    <source>
        <dbReference type="Proteomes" id="UP001476798"/>
    </source>
</evidence>
<evidence type="ECO:0000256" key="6">
    <source>
        <dbReference type="ARBA" id="ARBA00023157"/>
    </source>
</evidence>
<evidence type="ECO:0000256" key="4">
    <source>
        <dbReference type="ARBA" id="ARBA00022827"/>
    </source>
</evidence>
<dbReference type="Proteomes" id="UP001476798">
    <property type="component" value="Unassembled WGS sequence"/>
</dbReference>
<keyword evidence="6" id="KW-1015">Disulfide bond</keyword>
<keyword evidence="10" id="KW-1185">Reference proteome</keyword>
<dbReference type="SUPFAM" id="SSF69000">
    <property type="entry name" value="FAD-dependent thiol oxidase"/>
    <property type="match status" value="1"/>
</dbReference>
<comment type="cofactor">
    <cofactor evidence="1 7">
        <name>FAD</name>
        <dbReference type="ChEBI" id="CHEBI:57692"/>
    </cofactor>
</comment>
<gene>
    <name evidence="9" type="ORF">GOODEAATRI_010949</name>
</gene>
<sequence>YFPGRPVVTNLLKSLNSWLQNQTADHISYKEFKETVDDTPQVLDAALPEGVRWVGCQGSQPHFRGYPCGVWTLFHVLTVQASNTGGSDPKEVLKAMRNYVHHFFGCRYCAEHFENMAKEGLNEVNTLISAVLWLWSRHNRVNNRIAGALSEDPLFPKIQWPSPEMCPSCHTVKFNGEHGWNKEQVLPFLGSYFSSSRILTGAV</sequence>
<evidence type="ECO:0000256" key="5">
    <source>
        <dbReference type="ARBA" id="ARBA00023002"/>
    </source>
</evidence>
<dbReference type="PROSITE" id="PS51324">
    <property type="entry name" value="ERV_ALR"/>
    <property type="match status" value="1"/>
</dbReference>
<evidence type="ECO:0000313" key="9">
    <source>
        <dbReference type="EMBL" id="MEQ2174735.1"/>
    </source>
</evidence>
<dbReference type="Gene3D" id="1.20.120.310">
    <property type="entry name" value="ERV/ALR sulfhydryl oxidase domain"/>
    <property type="match status" value="1"/>
</dbReference>
<protein>
    <recommendedName>
        <fullName evidence="7">Sulfhydryl oxidase</fullName>
        <ecNumber evidence="7">1.8.3.2</ecNumber>
    </recommendedName>
</protein>
<comment type="caution">
    <text evidence="9">The sequence shown here is derived from an EMBL/GenBank/DDBJ whole genome shotgun (WGS) entry which is preliminary data.</text>
</comment>
<dbReference type="PANTHER" id="PTHR22897">
    <property type="entry name" value="QUIESCIN Q6-RELATED SULFHYDRYL OXIDASE"/>
    <property type="match status" value="1"/>
</dbReference>
<dbReference type="InterPro" id="IPR017905">
    <property type="entry name" value="ERV/ALR_sulphydryl_oxidase"/>
</dbReference>
<dbReference type="EMBL" id="JAHRIO010050633">
    <property type="protein sequence ID" value="MEQ2174735.1"/>
    <property type="molecule type" value="Genomic_DNA"/>
</dbReference>
<evidence type="ECO:0000256" key="1">
    <source>
        <dbReference type="ARBA" id="ARBA00001974"/>
    </source>
</evidence>
<keyword evidence="3" id="KW-0732">Signal</keyword>
<proteinExistence type="predicted"/>
<dbReference type="InterPro" id="IPR039798">
    <property type="entry name" value="Sulfhydryl_oxidase"/>
</dbReference>
<name>A0ABV0NTW6_9TELE</name>
<accession>A0ABV0NTW6</accession>
<evidence type="ECO:0000256" key="3">
    <source>
        <dbReference type="ARBA" id="ARBA00022729"/>
    </source>
</evidence>
<keyword evidence="2 7" id="KW-0285">Flavoprotein</keyword>
<evidence type="ECO:0000259" key="8">
    <source>
        <dbReference type="PROSITE" id="PS51324"/>
    </source>
</evidence>
<dbReference type="InterPro" id="IPR042568">
    <property type="entry name" value="QSOX_FAD-bd_sf"/>
</dbReference>
<keyword evidence="4 7" id="KW-0274">FAD</keyword>
<evidence type="ECO:0000256" key="2">
    <source>
        <dbReference type="ARBA" id="ARBA00022630"/>
    </source>
</evidence>
<comment type="catalytic activity">
    <reaction evidence="7">
        <text>2 R'C(R)SH + O2 = R'C(R)S-S(R)CR' + H2O2</text>
        <dbReference type="Rhea" id="RHEA:17357"/>
        <dbReference type="ChEBI" id="CHEBI:15379"/>
        <dbReference type="ChEBI" id="CHEBI:16240"/>
        <dbReference type="ChEBI" id="CHEBI:16520"/>
        <dbReference type="ChEBI" id="CHEBI:17412"/>
        <dbReference type="EC" id="1.8.3.2"/>
    </reaction>
</comment>
<reference evidence="9 10" key="1">
    <citation type="submission" date="2021-06" db="EMBL/GenBank/DDBJ databases">
        <authorList>
            <person name="Palmer J.M."/>
        </authorList>
    </citation>
    <scope>NUCLEOTIDE SEQUENCE [LARGE SCALE GENOMIC DNA]</scope>
    <source>
        <strain evidence="9 10">GA_2019</strain>
        <tissue evidence="9">Muscle</tissue>
    </source>
</reference>
<dbReference type="InterPro" id="IPR036774">
    <property type="entry name" value="ERV/ALR_sulphydryl_oxid_sf"/>
</dbReference>
<evidence type="ECO:0000256" key="7">
    <source>
        <dbReference type="RuleBase" id="RU371123"/>
    </source>
</evidence>
<dbReference type="InterPro" id="IPR040986">
    <property type="entry name" value="QSOX_FAD-bd_dom"/>
</dbReference>